<dbReference type="EMBL" id="JAJISD010000013">
    <property type="protein sequence ID" value="MCC8432109.1"/>
    <property type="molecule type" value="Genomic_DNA"/>
</dbReference>
<evidence type="ECO:0000313" key="1">
    <source>
        <dbReference type="EMBL" id="MCC8432109.1"/>
    </source>
</evidence>
<sequence length="1022" mass="109363">MSVPQIEAPATPADQLDVVTVIRSTSPATVGKQYQLVNGEVVKHQVANITAGVAYSHMADTAAALAKILRWVSQKTDRAICPAKWHGDTGASEGRPFDIVTEGELARITGHHVGSPELAGILNRAGRRRVAARLRRGLDPSVWLLLDLDDAPGIPDEWRAMTMAERIAFLAAIIPGLDTCERVELRGSSARVIAPGKQPGGASHAYVRVSDPHMIATLKAFVSIAMVTHGLSFPSPRFSRTDGSVIGHAHRTVFDLAPWGAGRLIFCARPTLSDGMIAAGWTVADADVRIVNEGGGVLDLSGFTMPTPEMLDTFQEMTGERISYANEGGSIATRSAGLLTLATEIESRGVVQTFGAWLAGMRDGETMRCEACFRYSVSEAAFIRRTGPEAGYLHDVGTSTTYTLDVEALRAEAVADLSERLHEVLSPETVAAAVAESRADHAADAVTTEASAMRAQGERAQVVYATGVEHLLVQRVLEELPRLNPPMFRHAGGLVYVSKSREVRMFDNEGRPTLLKTTAMERVRPLLLGTELAKNLDFVKLKPGAMPRRTLDNPNPVRGAPVVTSIDVPRVIVSKVMETTMETVPTISGIISTPTMRPDGSLLTANGFDNDTGFWLDHDLVLSVPETPTKADALAALEVLRELLAGFPMDDMSATVALAHMMGAVLRPAFPSMPGLMIEAPAAGAGKSHLTKTIGFLAHGVLPAVSNWPKGEEFAKHLHAMLVAGVPFIAYDNANGVDITGDLICSMLTEPQVKVRILGETREITAPTTGVVLTINGNHPRIKEDATQRFLTLYINPGMANPRERVFDTPDPLDLLRQDRGRFVSAVLTIARAYRAADAPGALSYGSFEAWSRLVRSALVWLGCPDVLETTRAAIAEDPELHKLVSVVGIVVAAMGTAAMGTAAMGTDGMVTDGMWTVKKLIADIQAGDAMRLQTLGGLVGAGGERGVLPGADAIAGRVGHYLRTVRDRAVTVDHDGRRLEVKLSHAGERGRDGRVKPDRNGVMRWAVVKVRDLGPSTPGEG</sequence>
<organism evidence="1 2">
    <name type="scientific">Reyranella aquatilis</name>
    <dbReference type="NCBI Taxonomy" id="2035356"/>
    <lineage>
        <taxon>Bacteria</taxon>
        <taxon>Pseudomonadati</taxon>
        <taxon>Pseudomonadota</taxon>
        <taxon>Alphaproteobacteria</taxon>
        <taxon>Hyphomicrobiales</taxon>
        <taxon>Reyranellaceae</taxon>
        <taxon>Reyranella</taxon>
    </lineage>
</organism>
<keyword evidence="2" id="KW-1185">Reference proteome</keyword>
<accession>A0ABS8L1A0</accession>
<evidence type="ECO:0008006" key="3">
    <source>
        <dbReference type="Google" id="ProtNLM"/>
    </source>
</evidence>
<dbReference type="Proteomes" id="UP001198862">
    <property type="component" value="Unassembled WGS sequence"/>
</dbReference>
<proteinExistence type="predicted"/>
<dbReference type="RefSeq" id="WP_230553531.1">
    <property type="nucleotide sequence ID" value="NZ_JAJISD010000013.1"/>
</dbReference>
<name>A0ABS8L1A0_9HYPH</name>
<gene>
    <name evidence="1" type="ORF">LJ725_24300</name>
</gene>
<reference evidence="1 2" key="1">
    <citation type="submission" date="2021-11" db="EMBL/GenBank/DDBJ databases">
        <authorList>
            <person name="Lee D.-H."/>
            <person name="Kim S.-B."/>
        </authorList>
    </citation>
    <scope>NUCLEOTIDE SEQUENCE [LARGE SCALE GENOMIC DNA]</scope>
    <source>
        <strain evidence="1 2">KCTC 52223</strain>
    </source>
</reference>
<protein>
    <recommendedName>
        <fullName evidence="3">DUF927 domain-containing protein</fullName>
    </recommendedName>
</protein>
<comment type="caution">
    <text evidence="1">The sequence shown here is derived from an EMBL/GenBank/DDBJ whole genome shotgun (WGS) entry which is preliminary data.</text>
</comment>
<evidence type="ECO:0000313" key="2">
    <source>
        <dbReference type="Proteomes" id="UP001198862"/>
    </source>
</evidence>